<name>A0A090T010_9VIBR</name>
<dbReference type="AlphaFoldDB" id="A0A090T010"/>
<evidence type="ECO:0000313" key="3">
    <source>
        <dbReference type="Proteomes" id="UP000029224"/>
    </source>
</evidence>
<reference evidence="2 3" key="2">
    <citation type="submission" date="2014-09" db="EMBL/GenBank/DDBJ databases">
        <authorList>
            <consortium name="NBRP consortium"/>
            <person name="Sawabe T."/>
            <person name="Meirelles P."/>
            <person name="Nakanishi M."/>
            <person name="Sayaka M."/>
            <person name="Hattori M."/>
            <person name="Ohkuma M."/>
        </authorList>
    </citation>
    <scope>NUCLEOTIDE SEQUENCE [LARGE SCALE GENOMIC DNA]</scope>
    <source>
        <strain evidence="2 3">JCM 19240</strain>
    </source>
</reference>
<organism evidence="2 3">
    <name type="scientific">Vibrio maritimus</name>
    <dbReference type="NCBI Taxonomy" id="990268"/>
    <lineage>
        <taxon>Bacteria</taxon>
        <taxon>Pseudomonadati</taxon>
        <taxon>Pseudomonadota</taxon>
        <taxon>Gammaproteobacteria</taxon>
        <taxon>Vibrionales</taxon>
        <taxon>Vibrionaceae</taxon>
        <taxon>Vibrio</taxon>
    </lineage>
</organism>
<feature type="transmembrane region" description="Helical" evidence="1">
    <location>
        <begin position="21"/>
        <end position="43"/>
    </location>
</feature>
<keyword evidence="3" id="KW-1185">Reference proteome</keyword>
<dbReference type="PROSITE" id="PS51257">
    <property type="entry name" value="PROKAR_LIPOPROTEIN"/>
    <property type="match status" value="1"/>
</dbReference>
<dbReference type="EMBL" id="BBMT01000003">
    <property type="protein sequence ID" value="GAL33291.1"/>
    <property type="molecule type" value="Genomic_DNA"/>
</dbReference>
<sequence length="99" mass="11080">MNPVAKLLMRSQHLMAMRDGFQLAMPFIFVGCMFVPIIFPPFADSESWMSMAWMDLSLALRPILLPTYQLTLGVVGLSFPLACRPVSRRAINCLSACLD</sequence>
<gene>
    <name evidence="2" type="ORF">JCM19240_1987</name>
</gene>
<keyword evidence="1" id="KW-0812">Transmembrane</keyword>
<dbReference type="EC" id="2.7.1.69" evidence="2"/>
<protein>
    <submittedName>
        <fullName evidence="2">PTS systemcellobiose-specific IIC component</fullName>
        <ecNumber evidence="2">2.7.1.69</ecNumber>
    </submittedName>
</protein>
<keyword evidence="2" id="KW-0808">Transferase</keyword>
<reference evidence="2 3" key="1">
    <citation type="submission" date="2014-09" db="EMBL/GenBank/DDBJ databases">
        <title>Vibrio maritimus JCM 19240. (C210) whole genome shotgun sequence.</title>
        <authorList>
            <person name="Sawabe T."/>
            <person name="Meirelles P."/>
            <person name="Nakanishi M."/>
            <person name="Sayaka M."/>
            <person name="Hattori M."/>
            <person name="Ohkuma M."/>
        </authorList>
    </citation>
    <scope>NUCLEOTIDE SEQUENCE [LARGE SCALE GENOMIC DNA]</scope>
    <source>
        <strain evidence="2 3">JCM 19240</strain>
    </source>
</reference>
<evidence type="ECO:0000313" key="2">
    <source>
        <dbReference type="EMBL" id="GAL33291.1"/>
    </source>
</evidence>
<proteinExistence type="predicted"/>
<dbReference type="Proteomes" id="UP000029224">
    <property type="component" value="Unassembled WGS sequence"/>
</dbReference>
<keyword evidence="1" id="KW-0472">Membrane</keyword>
<keyword evidence="1" id="KW-1133">Transmembrane helix</keyword>
<dbReference type="GO" id="GO:0016740">
    <property type="term" value="F:transferase activity"/>
    <property type="evidence" value="ECO:0007669"/>
    <property type="project" value="UniProtKB-KW"/>
</dbReference>
<evidence type="ECO:0000256" key="1">
    <source>
        <dbReference type="SAM" id="Phobius"/>
    </source>
</evidence>
<accession>A0A090T010</accession>
<comment type="caution">
    <text evidence="2">The sequence shown here is derived from an EMBL/GenBank/DDBJ whole genome shotgun (WGS) entry which is preliminary data.</text>
</comment>
<feature type="transmembrane region" description="Helical" evidence="1">
    <location>
        <begin position="63"/>
        <end position="82"/>
    </location>
</feature>